<dbReference type="InterPro" id="IPR036583">
    <property type="entry name" value="23S_rRNA_IVS_sf"/>
</dbReference>
<dbReference type="PANTHER" id="PTHR38471">
    <property type="entry name" value="FOUR HELIX BUNDLE PROTEIN"/>
    <property type="match status" value="1"/>
</dbReference>
<proteinExistence type="predicted"/>
<evidence type="ECO:0000313" key="1">
    <source>
        <dbReference type="EMBL" id="CAG5083316.1"/>
    </source>
</evidence>
<dbReference type="CDD" id="cd16377">
    <property type="entry name" value="23S_rRNA_IVP_like"/>
    <property type="match status" value="1"/>
</dbReference>
<dbReference type="Gene3D" id="1.20.1440.60">
    <property type="entry name" value="23S rRNA-intervening sequence"/>
    <property type="match status" value="1"/>
</dbReference>
<organism evidence="1 2">
    <name type="scientific">Parvicella tangerina</name>
    <dbReference type="NCBI Taxonomy" id="2829795"/>
    <lineage>
        <taxon>Bacteria</taxon>
        <taxon>Pseudomonadati</taxon>
        <taxon>Bacteroidota</taxon>
        <taxon>Flavobacteriia</taxon>
        <taxon>Flavobacteriales</taxon>
        <taxon>Parvicellaceae</taxon>
        <taxon>Parvicella</taxon>
    </lineage>
</organism>
<sequence>MHNFRELKIWKESMELAHQVNTVCSDFPDHEKYGLTSQLRRASVSVPSNISEGSSRKSTKDFIRFLRIAMGSSFEMETQLLLAVKCGYLEDDHEVLDLNNKVQRMIWNFIEKLNHDEKNR</sequence>
<evidence type="ECO:0008006" key="3">
    <source>
        <dbReference type="Google" id="ProtNLM"/>
    </source>
</evidence>
<gene>
    <name evidence="1" type="ORF">CRYO30217_02160</name>
</gene>
<dbReference type="NCBIfam" id="TIGR02436">
    <property type="entry name" value="four helix bundle protein"/>
    <property type="match status" value="1"/>
</dbReference>
<dbReference type="PANTHER" id="PTHR38471:SF2">
    <property type="entry name" value="FOUR HELIX BUNDLE PROTEIN"/>
    <property type="match status" value="1"/>
</dbReference>
<accession>A0A916JPQ9</accession>
<dbReference type="KEGG" id="ptan:CRYO30217_02160"/>
<dbReference type="Pfam" id="PF05635">
    <property type="entry name" value="23S_rRNA_IVP"/>
    <property type="match status" value="1"/>
</dbReference>
<evidence type="ECO:0000313" key="2">
    <source>
        <dbReference type="Proteomes" id="UP000683507"/>
    </source>
</evidence>
<protein>
    <recommendedName>
        <fullName evidence="3">Four helix bundle protein</fullName>
    </recommendedName>
</protein>
<keyword evidence="2" id="KW-1185">Reference proteome</keyword>
<dbReference type="AlphaFoldDB" id="A0A916JPQ9"/>
<dbReference type="RefSeq" id="WP_258543813.1">
    <property type="nucleotide sequence ID" value="NZ_OU015584.1"/>
</dbReference>
<dbReference type="InterPro" id="IPR012657">
    <property type="entry name" value="23S_rRNA-intervening_sequence"/>
</dbReference>
<reference evidence="1" key="1">
    <citation type="submission" date="2021-04" db="EMBL/GenBank/DDBJ databases">
        <authorList>
            <person name="Rodrigo-Torres L."/>
            <person name="Arahal R. D."/>
            <person name="Lucena T."/>
        </authorList>
    </citation>
    <scope>NUCLEOTIDE SEQUENCE</scope>
    <source>
        <strain evidence="1">AS29M-1</strain>
    </source>
</reference>
<dbReference type="EMBL" id="OU015584">
    <property type="protein sequence ID" value="CAG5083316.1"/>
    <property type="molecule type" value="Genomic_DNA"/>
</dbReference>
<dbReference type="SUPFAM" id="SSF158446">
    <property type="entry name" value="IVS-encoded protein-like"/>
    <property type="match status" value="1"/>
</dbReference>
<dbReference type="Proteomes" id="UP000683507">
    <property type="component" value="Chromosome"/>
</dbReference>
<name>A0A916JPQ9_9FLAO</name>